<dbReference type="EMBL" id="GBXM01105881">
    <property type="protein sequence ID" value="JAH02696.1"/>
    <property type="molecule type" value="Transcribed_RNA"/>
</dbReference>
<organism evidence="1">
    <name type="scientific">Anguilla anguilla</name>
    <name type="common">European freshwater eel</name>
    <name type="synonym">Muraena anguilla</name>
    <dbReference type="NCBI Taxonomy" id="7936"/>
    <lineage>
        <taxon>Eukaryota</taxon>
        <taxon>Metazoa</taxon>
        <taxon>Chordata</taxon>
        <taxon>Craniata</taxon>
        <taxon>Vertebrata</taxon>
        <taxon>Euteleostomi</taxon>
        <taxon>Actinopterygii</taxon>
        <taxon>Neopterygii</taxon>
        <taxon>Teleostei</taxon>
        <taxon>Anguilliformes</taxon>
        <taxon>Anguillidae</taxon>
        <taxon>Anguilla</taxon>
    </lineage>
</organism>
<sequence>MREAYFLRIYCMLYDKYSSSFLATLLSFVDTTFWRGALLQCCC</sequence>
<evidence type="ECO:0000313" key="1">
    <source>
        <dbReference type="EMBL" id="JAH02696.1"/>
    </source>
</evidence>
<protein>
    <submittedName>
        <fullName evidence="1">Uncharacterized protein</fullName>
    </submittedName>
</protein>
<proteinExistence type="predicted"/>
<reference evidence="1" key="2">
    <citation type="journal article" date="2015" name="Fish Shellfish Immunol.">
        <title>Early steps in the European eel (Anguilla anguilla)-Vibrio vulnificus interaction in the gills: Role of the RtxA13 toxin.</title>
        <authorList>
            <person name="Callol A."/>
            <person name="Pajuelo D."/>
            <person name="Ebbesson L."/>
            <person name="Teles M."/>
            <person name="MacKenzie S."/>
            <person name="Amaro C."/>
        </authorList>
    </citation>
    <scope>NUCLEOTIDE SEQUENCE</scope>
</reference>
<dbReference type="AlphaFoldDB" id="A0A0E9PDH1"/>
<reference evidence="1" key="1">
    <citation type="submission" date="2014-11" db="EMBL/GenBank/DDBJ databases">
        <authorList>
            <person name="Amaro Gonzalez C."/>
        </authorList>
    </citation>
    <scope>NUCLEOTIDE SEQUENCE</scope>
</reference>
<name>A0A0E9PDH1_ANGAN</name>
<accession>A0A0E9PDH1</accession>